<evidence type="ECO:0000313" key="15">
    <source>
        <dbReference type="Proteomes" id="UP000014760"/>
    </source>
</evidence>
<evidence type="ECO:0000256" key="4">
    <source>
        <dbReference type="ARBA" id="ARBA00008671"/>
    </source>
</evidence>
<keyword evidence="15" id="KW-1185">Reference proteome</keyword>
<dbReference type="OMA" id="LPNFWEC"/>
<keyword evidence="12" id="KW-0444">Lipid biosynthesis</keyword>
<dbReference type="Proteomes" id="UP000014760">
    <property type="component" value="Unassembled WGS sequence"/>
</dbReference>
<evidence type="ECO:0000256" key="12">
    <source>
        <dbReference type="RuleBase" id="RU368094"/>
    </source>
</evidence>
<evidence type="ECO:0000256" key="9">
    <source>
        <dbReference type="ARBA" id="ARBA00023098"/>
    </source>
</evidence>
<dbReference type="GO" id="GO:0005789">
    <property type="term" value="C:endoplasmic reticulum membrane"/>
    <property type="evidence" value="ECO:0007669"/>
    <property type="project" value="UniProtKB-SubCell"/>
</dbReference>
<evidence type="ECO:0000256" key="7">
    <source>
        <dbReference type="ARBA" id="ARBA00022824"/>
    </source>
</evidence>
<comment type="catalytic activity">
    <reaction evidence="12">
        <text>a 1,2-diacyl-sn-glycero-3-phosphoethanolamine + L-serine = a 1,2-diacyl-sn-glycero-3-phospho-L-serine + ethanolamine</text>
        <dbReference type="Rhea" id="RHEA:27606"/>
        <dbReference type="ChEBI" id="CHEBI:33384"/>
        <dbReference type="ChEBI" id="CHEBI:57262"/>
        <dbReference type="ChEBI" id="CHEBI:57603"/>
        <dbReference type="ChEBI" id="CHEBI:64612"/>
        <dbReference type="EC" id="2.7.8.29"/>
    </reaction>
</comment>
<feature type="transmembrane region" description="Helical" evidence="12">
    <location>
        <begin position="215"/>
        <end position="235"/>
    </location>
</feature>
<comment type="function">
    <text evidence="12">Catalyzes a base-exchange reaction in which the polar head group of phosphatidylethanolamine (PE) is replaced by L-serine.</text>
</comment>
<protein>
    <recommendedName>
        <fullName evidence="12">Phosphatidylserine synthase</fullName>
        <ecNumber evidence="12">2.7.8.29</ecNumber>
    </recommendedName>
    <alternativeName>
        <fullName evidence="12">Serine-exchange enzyme</fullName>
    </alternativeName>
</protein>
<comment type="pathway">
    <text evidence="3">Lipid metabolism.</text>
</comment>
<dbReference type="GO" id="GO:0106245">
    <property type="term" value="F:L-serine-phosphatidylethanolamine phosphatidyltransferase activity"/>
    <property type="evidence" value="ECO:0007669"/>
    <property type="project" value="UniProtKB-UniRule"/>
</dbReference>
<comment type="similarity">
    <text evidence="4 12">Belongs to the phosphatidyl serine synthase family.</text>
</comment>
<keyword evidence="7 12" id="KW-0256">Endoplasmic reticulum</keyword>
<keyword evidence="12" id="KW-0594">Phospholipid biosynthesis</keyword>
<evidence type="ECO:0000256" key="5">
    <source>
        <dbReference type="ARBA" id="ARBA00022679"/>
    </source>
</evidence>
<dbReference type="EMBL" id="KB304553">
    <property type="protein sequence ID" value="ELU01944.1"/>
    <property type="molecule type" value="Genomic_DNA"/>
</dbReference>
<keyword evidence="11 12" id="KW-1208">Phospholipid metabolism</keyword>
<reference evidence="13 15" key="2">
    <citation type="journal article" date="2013" name="Nature">
        <title>Insights into bilaterian evolution from three spiralian genomes.</title>
        <authorList>
            <person name="Simakov O."/>
            <person name="Marletaz F."/>
            <person name="Cho S.J."/>
            <person name="Edsinger-Gonzales E."/>
            <person name="Havlak P."/>
            <person name="Hellsten U."/>
            <person name="Kuo D.H."/>
            <person name="Larsson T."/>
            <person name="Lv J."/>
            <person name="Arendt D."/>
            <person name="Savage R."/>
            <person name="Osoegawa K."/>
            <person name="de Jong P."/>
            <person name="Grimwood J."/>
            <person name="Chapman J.A."/>
            <person name="Shapiro H."/>
            <person name="Aerts A."/>
            <person name="Otillar R.P."/>
            <person name="Terry A.Y."/>
            <person name="Boore J.L."/>
            <person name="Grigoriev I.V."/>
            <person name="Lindberg D.R."/>
            <person name="Seaver E.C."/>
            <person name="Weisblat D.A."/>
            <person name="Putnam N.H."/>
            <person name="Rokhsar D.S."/>
        </authorList>
    </citation>
    <scope>NUCLEOTIDE SEQUENCE</scope>
    <source>
        <strain evidence="13 15">I ESC-2004</strain>
    </source>
</reference>
<keyword evidence="5 12" id="KW-0808">Transferase</keyword>
<evidence type="ECO:0000256" key="6">
    <source>
        <dbReference type="ARBA" id="ARBA00022692"/>
    </source>
</evidence>
<comment type="caution">
    <text evidence="12">Lacks conserved residue(s) required for the propagation of feature annotation.</text>
</comment>
<name>R7U7M7_CAPTE</name>
<comment type="pathway">
    <text evidence="2 12">Phospholipid metabolism; phosphatidylserine biosynthesis.</text>
</comment>
<dbReference type="EMBL" id="AMQN01009088">
    <property type="status" value="NOT_ANNOTATED_CDS"/>
    <property type="molecule type" value="Genomic_DNA"/>
</dbReference>
<dbReference type="EnsemblMetazoa" id="CapteT122558">
    <property type="protein sequence ID" value="CapteP122558"/>
    <property type="gene ID" value="CapteG122558"/>
</dbReference>
<dbReference type="PANTHER" id="PTHR15362">
    <property type="entry name" value="PHOSPHATIDYLINOSITOL SYNTHASE"/>
    <property type="match status" value="1"/>
</dbReference>
<evidence type="ECO:0000256" key="10">
    <source>
        <dbReference type="ARBA" id="ARBA00023136"/>
    </source>
</evidence>
<evidence type="ECO:0000256" key="11">
    <source>
        <dbReference type="ARBA" id="ARBA00023264"/>
    </source>
</evidence>
<dbReference type="HOGENOM" id="CLU_037661_3_0_1"/>
<keyword evidence="8 12" id="KW-1133">Transmembrane helix</keyword>
<feature type="transmembrane region" description="Helical" evidence="12">
    <location>
        <begin position="69"/>
        <end position="88"/>
    </location>
</feature>
<dbReference type="UniPathway" id="UPA00948"/>
<evidence type="ECO:0000313" key="13">
    <source>
        <dbReference type="EMBL" id="ELU01944.1"/>
    </source>
</evidence>
<dbReference type="STRING" id="283909.R7U7M7"/>
<evidence type="ECO:0000256" key="3">
    <source>
        <dbReference type="ARBA" id="ARBA00005189"/>
    </source>
</evidence>
<proteinExistence type="inferred from homology"/>
<dbReference type="PANTHER" id="PTHR15362:SF15">
    <property type="entry name" value="PHOSPHATIDYLSERINE SYNTHASE 1"/>
    <property type="match status" value="1"/>
</dbReference>
<keyword evidence="9 12" id="KW-0443">Lipid metabolism</keyword>
<dbReference type="OrthoDB" id="10265393at2759"/>
<organism evidence="13">
    <name type="scientific">Capitella teleta</name>
    <name type="common">Polychaete worm</name>
    <dbReference type="NCBI Taxonomy" id="283909"/>
    <lineage>
        <taxon>Eukaryota</taxon>
        <taxon>Metazoa</taxon>
        <taxon>Spiralia</taxon>
        <taxon>Lophotrochozoa</taxon>
        <taxon>Annelida</taxon>
        <taxon>Polychaeta</taxon>
        <taxon>Sedentaria</taxon>
        <taxon>Scolecida</taxon>
        <taxon>Capitellidae</taxon>
        <taxon>Capitella</taxon>
    </lineage>
</organism>
<evidence type="ECO:0000256" key="2">
    <source>
        <dbReference type="ARBA" id="ARBA00004916"/>
    </source>
</evidence>
<gene>
    <name evidence="13" type="ORF">CAPTEDRAFT_122558</name>
</gene>
<reference evidence="15" key="1">
    <citation type="submission" date="2012-12" db="EMBL/GenBank/DDBJ databases">
        <authorList>
            <person name="Hellsten U."/>
            <person name="Grimwood J."/>
            <person name="Chapman J.A."/>
            <person name="Shapiro H."/>
            <person name="Aerts A."/>
            <person name="Otillar R.P."/>
            <person name="Terry A.Y."/>
            <person name="Boore J.L."/>
            <person name="Simakov O."/>
            <person name="Marletaz F."/>
            <person name="Cho S.-J."/>
            <person name="Edsinger-Gonzales E."/>
            <person name="Havlak P."/>
            <person name="Kuo D.-H."/>
            <person name="Larsson T."/>
            <person name="Lv J."/>
            <person name="Arendt D."/>
            <person name="Savage R."/>
            <person name="Osoegawa K."/>
            <person name="de Jong P."/>
            <person name="Lindberg D.R."/>
            <person name="Seaver E.C."/>
            <person name="Weisblat D.A."/>
            <person name="Putnam N.H."/>
            <person name="Grigoriev I.V."/>
            <person name="Rokhsar D.S."/>
        </authorList>
    </citation>
    <scope>NUCLEOTIDE SEQUENCE</scope>
    <source>
        <strain evidence="15">I ESC-2004</strain>
    </source>
</reference>
<comment type="subcellular location">
    <subcellularLocation>
        <location evidence="1 12">Endoplasmic reticulum membrane</location>
        <topology evidence="1 12">Multi-pass membrane protein</topology>
    </subcellularLocation>
</comment>
<dbReference type="EC" id="2.7.8.29" evidence="12"/>
<dbReference type="FunCoup" id="R7U7M7">
    <property type="interactions" value="674"/>
</dbReference>
<keyword evidence="6 12" id="KW-0812">Transmembrane</keyword>
<dbReference type="Pfam" id="PF03034">
    <property type="entry name" value="PSS"/>
    <property type="match status" value="1"/>
</dbReference>
<keyword evidence="10 12" id="KW-0472">Membrane</keyword>
<reference evidence="14" key="3">
    <citation type="submission" date="2015-06" db="UniProtKB">
        <authorList>
            <consortium name="EnsemblMetazoa"/>
        </authorList>
    </citation>
    <scope>IDENTIFICATION</scope>
</reference>
<feature type="transmembrane region" description="Helical" evidence="12">
    <location>
        <begin position="100"/>
        <end position="120"/>
    </location>
</feature>
<evidence type="ECO:0000256" key="1">
    <source>
        <dbReference type="ARBA" id="ARBA00004477"/>
    </source>
</evidence>
<sequence>MAIRGRTYSACSVGSENSDHFYTINERPVDDISLEFFYKPHTITLLTLSIVGLLYCAFTRDDSETEANLGSGFLCLAFFFLIISVLAFPNGPFTRPHPALWRIVFGISVMYFLCLVFLLFQNGHDVNEIMYWLYPDLRHELPDEKMYAQNCSNVDLARIWAHIDIFAMFHFWGWALKALLVRHYGICWTISVTWEFTEMAFTHLMPNFAECWWDAWVLDVLVCNGLGIYLGMYVCKKLEMRNYHWESIKDIDSTTGKLRRALLQFTPASWTHVRWLDPNSSYMRPVAVCILVVMWNLVELNSFLMKHIFVVQPSHPLCIARLLLIAGVSAPSIRQFYSYVTDTQCKRVGTQCWVFCAITLTETLICIKFGNQLFMQTQIHKLVFWIIFQVVN</sequence>
<dbReference type="InterPro" id="IPR004277">
    <property type="entry name" value="PSS"/>
</dbReference>
<evidence type="ECO:0000256" key="8">
    <source>
        <dbReference type="ARBA" id="ARBA00022989"/>
    </source>
</evidence>
<accession>R7U7M7</accession>
<evidence type="ECO:0000313" key="14">
    <source>
        <dbReference type="EnsemblMetazoa" id="CapteP122558"/>
    </source>
</evidence>
<dbReference type="GO" id="GO:0006659">
    <property type="term" value="P:phosphatidylserine biosynthetic process"/>
    <property type="evidence" value="ECO:0007669"/>
    <property type="project" value="UniProtKB-UniRule"/>
</dbReference>
<dbReference type="AlphaFoldDB" id="R7U7M7"/>